<accession>A0A1I1E8X3</accession>
<evidence type="ECO:0000256" key="14">
    <source>
        <dbReference type="ARBA" id="ARBA00023136"/>
    </source>
</evidence>
<evidence type="ECO:0000259" key="18">
    <source>
        <dbReference type="SMART" id="SM00900"/>
    </source>
</evidence>
<evidence type="ECO:0000256" key="16">
    <source>
        <dbReference type="HAMAP-Rule" id="MF_00427"/>
    </source>
</evidence>
<dbReference type="PIRSF" id="PIRSF009437">
    <property type="entry name" value="NQR-1_subunit_C"/>
    <property type="match status" value="1"/>
</dbReference>
<dbReference type="HAMAP" id="MF_00427">
    <property type="entry name" value="NqrC"/>
    <property type="match status" value="1"/>
</dbReference>
<reference evidence="19 20" key="1">
    <citation type="submission" date="2016-10" db="EMBL/GenBank/DDBJ databases">
        <authorList>
            <person name="de Groot N.N."/>
        </authorList>
    </citation>
    <scope>NUCLEOTIDE SEQUENCE [LARGE SCALE GENOMIC DNA]</scope>
    <source>
        <strain evidence="19 20">DSM 18438</strain>
    </source>
</reference>
<keyword evidence="5 16" id="KW-0285">Flavoprotein</keyword>
<organism evidence="19 20">
    <name type="scientific">Marinospirillum celere</name>
    <dbReference type="NCBI Taxonomy" id="1122252"/>
    <lineage>
        <taxon>Bacteria</taxon>
        <taxon>Pseudomonadati</taxon>
        <taxon>Pseudomonadota</taxon>
        <taxon>Gammaproteobacteria</taxon>
        <taxon>Oceanospirillales</taxon>
        <taxon>Oceanospirillaceae</taxon>
        <taxon>Marinospirillum</taxon>
    </lineage>
</organism>
<protein>
    <recommendedName>
        <fullName evidence="16 17">Na(+)-translocating NADH-quinone reductase subunit C</fullName>
        <shortName evidence="16 17">Na(+)-NQR subunit C</shortName>
        <shortName evidence="16 17">Na(+)-translocating NQR subunit C</shortName>
        <ecNumber evidence="16 17">7.2.1.1</ecNumber>
    </recommendedName>
    <alternativeName>
        <fullName evidence="16 17">NQR complex subunit C</fullName>
    </alternativeName>
    <alternativeName>
        <fullName evidence="16 17">NQR-1 subunit C</fullName>
    </alternativeName>
</protein>
<keyword evidence="8 16" id="KW-1278">Translocase</keyword>
<dbReference type="GO" id="GO:0005886">
    <property type="term" value="C:plasma membrane"/>
    <property type="evidence" value="ECO:0007669"/>
    <property type="project" value="UniProtKB-SubCell"/>
</dbReference>
<feature type="domain" description="FMN-binding" evidence="18">
    <location>
        <begin position="145"/>
        <end position="241"/>
    </location>
</feature>
<feature type="modified residue" description="FMN phosphoryl threonine" evidence="16">
    <location>
        <position position="224"/>
    </location>
</feature>
<evidence type="ECO:0000256" key="4">
    <source>
        <dbReference type="ARBA" id="ARBA00022553"/>
    </source>
</evidence>
<comment type="catalytic activity">
    <reaction evidence="16 17">
        <text>a ubiquinone + n Na(+)(in) + NADH + H(+) = a ubiquinol + n Na(+)(out) + NAD(+)</text>
        <dbReference type="Rhea" id="RHEA:47748"/>
        <dbReference type="Rhea" id="RHEA-COMP:9565"/>
        <dbReference type="Rhea" id="RHEA-COMP:9566"/>
        <dbReference type="ChEBI" id="CHEBI:15378"/>
        <dbReference type="ChEBI" id="CHEBI:16389"/>
        <dbReference type="ChEBI" id="CHEBI:17976"/>
        <dbReference type="ChEBI" id="CHEBI:29101"/>
        <dbReference type="ChEBI" id="CHEBI:57540"/>
        <dbReference type="ChEBI" id="CHEBI:57945"/>
        <dbReference type="EC" id="7.2.1.1"/>
    </reaction>
</comment>
<evidence type="ECO:0000256" key="2">
    <source>
        <dbReference type="ARBA" id="ARBA00022475"/>
    </source>
</evidence>
<dbReference type="EC" id="7.2.1.1" evidence="16 17"/>
<dbReference type="PANTHER" id="PTHR37838:SF1">
    <property type="entry name" value="NA(+)-TRANSLOCATING NADH-QUINONE REDUCTASE SUBUNIT C"/>
    <property type="match status" value="1"/>
</dbReference>
<dbReference type="AlphaFoldDB" id="A0A1I1E8X3"/>
<dbReference type="InterPro" id="IPR010204">
    <property type="entry name" value="NqrC"/>
</dbReference>
<keyword evidence="1 16" id="KW-0813">Transport</keyword>
<evidence type="ECO:0000256" key="8">
    <source>
        <dbReference type="ARBA" id="ARBA00022967"/>
    </source>
</evidence>
<keyword evidence="4 16" id="KW-0597">Phosphoprotein</keyword>
<evidence type="ECO:0000256" key="17">
    <source>
        <dbReference type="PIRNR" id="PIRNR009437"/>
    </source>
</evidence>
<keyword evidence="13 16" id="KW-0830">Ubiquinone</keyword>
<name>A0A1I1E8X3_9GAMM</name>
<evidence type="ECO:0000256" key="13">
    <source>
        <dbReference type="ARBA" id="ARBA00023075"/>
    </source>
</evidence>
<dbReference type="NCBIfam" id="NF003749">
    <property type="entry name" value="PRK05346.1-5"/>
    <property type="match status" value="1"/>
</dbReference>
<sequence>MSKNKDSIKNVFTVAFLLCLVCSVIVSGAAVALKDRQDANQVHNQRTNILLAAGLIEPREATFDRVNELFNEIHIRVVDLRTGEFAEDINAEEFEQLRAASDPERSQRLEEDPAGIRRLENYGLVYLVGDIDNPDRIIIPVRGAGLWSTLHGFLALESDANTIAGLGFHDHAETPGLGGEVDNPNWLRQWPGKKVYEEGTKNPRLGLARNPDPDHEVDTLAGATLTARGVTNLLQFWTGERGYGAFLTKYREGV</sequence>
<comment type="subcellular location">
    <subcellularLocation>
        <location evidence="16">Cell membrane</location>
        <topology evidence="16">Single-pass membrane protein</topology>
    </subcellularLocation>
</comment>
<comment type="similarity">
    <text evidence="16 17">Belongs to the NqrC family.</text>
</comment>
<keyword evidence="15 16" id="KW-0739">Sodium transport</keyword>
<comment type="subunit">
    <text evidence="16 17">Composed of six subunits; NqrA, NqrB, NqrC, NqrD, NqrE and NqrF.</text>
</comment>
<comment type="cofactor">
    <cofactor evidence="16 17">
        <name>FMN</name>
        <dbReference type="ChEBI" id="CHEBI:58210"/>
    </cofactor>
</comment>
<evidence type="ECO:0000256" key="3">
    <source>
        <dbReference type="ARBA" id="ARBA00022519"/>
    </source>
</evidence>
<dbReference type="InterPro" id="IPR007329">
    <property type="entry name" value="FMN-bd"/>
</dbReference>
<dbReference type="OrthoDB" id="9786835at2"/>
<keyword evidence="3" id="KW-0997">Cell inner membrane</keyword>
<comment type="function">
    <text evidence="16">NQR complex catalyzes the reduction of ubiquinone-1 to ubiquinol by two successive reactions, coupled with the transport of Na(+) ions from the cytoplasm to the periplasm. NqrA to NqrE are probably involved in the second step, the conversion of ubisemiquinone to ubiquinol.</text>
</comment>
<comment type="caution">
    <text evidence="16">Lacks conserved residue(s) required for the propagation of feature annotation.</text>
</comment>
<dbReference type="GO" id="GO:0010181">
    <property type="term" value="F:FMN binding"/>
    <property type="evidence" value="ECO:0007669"/>
    <property type="project" value="UniProtKB-UniRule"/>
</dbReference>
<evidence type="ECO:0000313" key="20">
    <source>
        <dbReference type="Proteomes" id="UP000199058"/>
    </source>
</evidence>
<gene>
    <name evidence="16" type="primary">nqrC</name>
    <name evidence="19" type="ORF">SAMN05660443_0409</name>
</gene>
<keyword evidence="2 16" id="KW-1003">Cell membrane</keyword>
<keyword evidence="10 16" id="KW-0520">NAD</keyword>
<dbReference type="RefSeq" id="WP_091958390.1">
    <property type="nucleotide sequence ID" value="NZ_FOLH01000001.1"/>
</dbReference>
<keyword evidence="12 16" id="KW-0406">Ion transport</keyword>
<keyword evidence="20" id="KW-1185">Reference proteome</keyword>
<dbReference type="PANTHER" id="PTHR37838">
    <property type="entry name" value="NA(+)-TRANSLOCATING NADH-QUINONE REDUCTASE SUBUNIT C"/>
    <property type="match status" value="1"/>
</dbReference>
<keyword evidence="14 16" id="KW-0472">Membrane</keyword>
<evidence type="ECO:0000256" key="15">
    <source>
        <dbReference type="ARBA" id="ARBA00023201"/>
    </source>
</evidence>
<dbReference type="GO" id="GO:0006814">
    <property type="term" value="P:sodium ion transport"/>
    <property type="evidence" value="ECO:0007669"/>
    <property type="project" value="UniProtKB-UniRule"/>
</dbReference>
<dbReference type="GO" id="GO:0016655">
    <property type="term" value="F:oxidoreductase activity, acting on NAD(P)H, quinone or similar compound as acceptor"/>
    <property type="evidence" value="ECO:0007669"/>
    <property type="project" value="UniProtKB-UniRule"/>
</dbReference>
<evidence type="ECO:0000256" key="6">
    <source>
        <dbReference type="ARBA" id="ARBA00022643"/>
    </source>
</evidence>
<dbReference type="Pfam" id="PF04205">
    <property type="entry name" value="FMN_bind"/>
    <property type="match status" value="1"/>
</dbReference>
<evidence type="ECO:0000256" key="1">
    <source>
        <dbReference type="ARBA" id="ARBA00022448"/>
    </source>
</evidence>
<dbReference type="NCBIfam" id="TIGR01938">
    <property type="entry name" value="nqrC"/>
    <property type="match status" value="1"/>
</dbReference>
<proteinExistence type="inferred from homology"/>
<keyword evidence="6 16" id="KW-0288">FMN</keyword>
<dbReference type="EMBL" id="FOLH01000001">
    <property type="protein sequence ID" value="SFB83062.1"/>
    <property type="molecule type" value="Genomic_DNA"/>
</dbReference>
<dbReference type="SMART" id="SM00900">
    <property type="entry name" value="FMN_bind"/>
    <property type="match status" value="1"/>
</dbReference>
<dbReference type="STRING" id="1122252.SAMN05660443_0409"/>
<evidence type="ECO:0000256" key="11">
    <source>
        <dbReference type="ARBA" id="ARBA00023053"/>
    </source>
</evidence>
<evidence type="ECO:0000256" key="12">
    <source>
        <dbReference type="ARBA" id="ARBA00023065"/>
    </source>
</evidence>
<evidence type="ECO:0000256" key="7">
    <source>
        <dbReference type="ARBA" id="ARBA00022692"/>
    </source>
</evidence>
<evidence type="ECO:0000256" key="9">
    <source>
        <dbReference type="ARBA" id="ARBA00022989"/>
    </source>
</evidence>
<keyword evidence="7 16" id="KW-0812">Transmembrane</keyword>
<evidence type="ECO:0000256" key="10">
    <source>
        <dbReference type="ARBA" id="ARBA00023027"/>
    </source>
</evidence>
<evidence type="ECO:0000256" key="5">
    <source>
        <dbReference type="ARBA" id="ARBA00022630"/>
    </source>
</evidence>
<evidence type="ECO:0000313" key="19">
    <source>
        <dbReference type="EMBL" id="SFB83062.1"/>
    </source>
</evidence>
<keyword evidence="9 16" id="KW-1133">Transmembrane helix</keyword>
<dbReference type="Proteomes" id="UP000199058">
    <property type="component" value="Unassembled WGS sequence"/>
</dbReference>
<keyword evidence="11 16" id="KW-0915">Sodium</keyword>